<dbReference type="KEGG" id="ljn:T285_02685"/>
<dbReference type="AlphaFoldDB" id="A0A7D9N8Q5"/>
<organism evidence="1 2">
    <name type="scientific">Lactobacillus johnsonii N6.2</name>
    <dbReference type="NCBI Taxonomy" id="1408186"/>
    <lineage>
        <taxon>Bacteria</taxon>
        <taxon>Bacillati</taxon>
        <taxon>Bacillota</taxon>
        <taxon>Bacilli</taxon>
        <taxon>Lactobacillales</taxon>
        <taxon>Lactobacillaceae</taxon>
        <taxon>Lactobacillus</taxon>
    </lineage>
</organism>
<gene>
    <name evidence="1" type="ORF">T285_02685</name>
</gene>
<sequence length="37" mass="4332">MAILDGRSFAYIKPRNKEIKHGLKSIKRMYKLNLKIG</sequence>
<protein>
    <submittedName>
        <fullName evidence="1">Uncharacterized protein</fullName>
    </submittedName>
</protein>
<proteinExistence type="predicted"/>
<dbReference type="Proteomes" id="UP000018522">
    <property type="component" value="Chromosome"/>
</dbReference>
<dbReference type="EMBL" id="CP006811">
    <property type="protein sequence ID" value="AHA98137.1"/>
    <property type="molecule type" value="Genomic_DNA"/>
</dbReference>
<evidence type="ECO:0000313" key="2">
    <source>
        <dbReference type="Proteomes" id="UP000018522"/>
    </source>
</evidence>
<name>A0A7D9N8Q5_LACJH</name>
<reference evidence="1 2" key="1">
    <citation type="journal article" date="2014" name="Genome Announc.">
        <title>Complete Genome Sequences of Lactobacillus johnsonii Strain N6.2 and Lactobacillus reuteri Strain TD1.</title>
        <authorList>
            <person name="Leonard M.T."/>
            <person name="Valladares R.B."/>
            <person name="Ardissone A."/>
            <person name="Gonzalez C.F."/>
            <person name="Lorca G.L."/>
            <person name="Triplett E.W."/>
        </authorList>
    </citation>
    <scope>NUCLEOTIDE SEQUENCE [LARGE SCALE GENOMIC DNA]</scope>
    <source>
        <strain evidence="1 2">N6.2</strain>
    </source>
</reference>
<accession>A0A7D9N8Q5</accession>
<evidence type="ECO:0000313" key="1">
    <source>
        <dbReference type="EMBL" id="AHA98137.1"/>
    </source>
</evidence>